<accession>A0A926D808</accession>
<dbReference type="Gene3D" id="3.60.15.10">
    <property type="entry name" value="Ribonuclease Z/Hydroxyacylglutathione hydrolase-like"/>
    <property type="match status" value="1"/>
</dbReference>
<name>A0A926D808_9FIRM</name>
<evidence type="ECO:0000313" key="3">
    <source>
        <dbReference type="Proteomes" id="UP000623172"/>
    </source>
</evidence>
<reference evidence="2" key="1">
    <citation type="submission" date="2020-08" db="EMBL/GenBank/DDBJ databases">
        <title>Genome public.</title>
        <authorList>
            <person name="Liu C."/>
            <person name="Sun Q."/>
        </authorList>
    </citation>
    <scope>NUCLEOTIDE SEQUENCE</scope>
    <source>
        <strain evidence="2">NSJ-53</strain>
    </source>
</reference>
<feature type="domain" description="Metallo-beta-lactamase" evidence="1">
    <location>
        <begin position="13"/>
        <end position="193"/>
    </location>
</feature>
<protein>
    <submittedName>
        <fullName evidence="2">MBL fold metallo-hydrolase</fullName>
    </submittedName>
</protein>
<dbReference type="InterPro" id="IPR036866">
    <property type="entry name" value="RibonucZ/Hydroxyglut_hydro"/>
</dbReference>
<dbReference type="EMBL" id="JACRSR010000004">
    <property type="protein sequence ID" value="MBC8532080.1"/>
    <property type="molecule type" value="Genomic_DNA"/>
</dbReference>
<dbReference type="SMART" id="SM00849">
    <property type="entry name" value="Lactamase_B"/>
    <property type="match status" value="1"/>
</dbReference>
<dbReference type="Proteomes" id="UP000623172">
    <property type="component" value="Unassembled WGS sequence"/>
</dbReference>
<comment type="caution">
    <text evidence="2">The sequence shown here is derived from an EMBL/GenBank/DDBJ whole genome shotgun (WGS) entry which is preliminary data.</text>
</comment>
<organism evidence="2 3">
    <name type="scientific">Gehongia tenuis</name>
    <dbReference type="NCBI Taxonomy" id="2763655"/>
    <lineage>
        <taxon>Bacteria</taxon>
        <taxon>Bacillati</taxon>
        <taxon>Bacillota</taxon>
        <taxon>Clostridia</taxon>
        <taxon>Christensenellales</taxon>
        <taxon>Christensenellaceae</taxon>
        <taxon>Gehongia</taxon>
    </lineage>
</organism>
<dbReference type="SUPFAM" id="SSF56281">
    <property type="entry name" value="Metallo-hydrolase/oxidoreductase"/>
    <property type="match status" value="1"/>
</dbReference>
<gene>
    <name evidence="2" type="ORF">H8696_09495</name>
</gene>
<dbReference type="InterPro" id="IPR001279">
    <property type="entry name" value="Metallo-B-lactamas"/>
</dbReference>
<dbReference type="Pfam" id="PF12706">
    <property type="entry name" value="Lactamase_B_2"/>
    <property type="match status" value="1"/>
</dbReference>
<dbReference type="InterPro" id="IPR052533">
    <property type="entry name" value="WalJ/YycJ-like"/>
</dbReference>
<dbReference type="PANTHER" id="PTHR47619">
    <property type="entry name" value="METALLO-HYDROLASE YYCJ-RELATED"/>
    <property type="match status" value="1"/>
</dbReference>
<evidence type="ECO:0000259" key="1">
    <source>
        <dbReference type="SMART" id="SM00849"/>
    </source>
</evidence>
<sequence length="265" mass="28714">MQIEMCSLFSGSTGNCIYLNMGGTHLLVDAGLPARNILLSLQNIGISVQDISAILVTHEHSDHIRGLGALARKLRVPVYANSATWAAMEAKVGMLDLANIRMFSTNEDFYIGDVGVDPFSIPHDAADPVGFCFHCRNRKASILTDLGHTNDTILEKVAHSDIMALEANHDEAMLRRGPYPARLKQRILGRRGHLSNAAAAEALVELVGTGLQGVLLSHLSQENNVPETAFHTVVETLSAAGIQEGRDVRVEVAPPRNMSQVFMIS</sequence>
<dbReference type="AlphaFoldDB" id="A0A926D808"/>
<dbReference type="PANTHER" id="PTHR47619:SF1">
    <property type="entry name" value="EXODEOXYRIBONUCLEASE WALJ"/>
    <property type="match status" value="1"/>
</dbReference>
<keyword evidence="3" id="KW-1185">Reference proteome</keyword>
<evidence type="ECO:0000313" key="2">
    <source>
        <dbReference type="EMBL" id="MBC8532080.1"/>
    </source>
</evidence>
<proteinExistence type="predicted"/>